<feature type="compositionally biased region" description="Low complexity" evidence="1">
    <location>
        <begin position="35"/>
        <end position="49"/>
    </location>
</feature>
<evidence type="ECO:0000313" key="3">
    <source>
        <dbReference type="Proteomes" id="UP000799750"/>
    </source>
</evidence>
<gene>
    <name evidence="2" type="ORF">BU16DRAFT_534798</name>
</gene>
<dbReference type="EMBL" id="MU004183">
    <property type="protein sequence ID" value="KAF2500176.1"/>
    <property type="molecule type" value="Genomic_DNA"/>
</dbReference>
<dbReference type="AlphaFoldDB" id="A0A6A6R6T0"/>
<sequence length="257" mass="29410">MSVYSPNYHLTANKKRNRPQIANPKVASMASPIATTTTTPTTTSKTPTPHRQIRATYDTTAITVYQAYSSSIASAAVKYQKLSASPDFSFTRMTWIKPSWSWMMYRSGYSYKDARQTNILALKMRHEDFEALLKTAVLAHGPAPTKGQEGDEEDKLEKRKRSERVVVQWDPERSFRIGKLEHRSIQIGIPRALVERWVEEGIVGIEDVTERARALKKVVEEEKDVTNEELLERGLIPDERVYEVPERLRKILGMDEV</sequence>
<dbReference type="InterPro" id="IPR025633">
    <property type="entry name" value="DUF4291"/>
</dbReference>
<organism evidence="2 3">
    <name type="scientific">Lophium mytilinum</name>
    <dbReference type="NCBI Taxonomy" id="390894"/>
    <lineage>
        <taxon>Eukaryota</taxon>
        <taxon>Fungi</taxon>
        <taxon>Dikarya</taxon>
        <taxon>Ascomycota</taxon>
        <taxon>Pezizomycotina</taxon>
        <taxon>Dothideomycetes</taxon>
        <taxon>Pleosporomycetidae</taxon>
        <taxon>Mytilinidiales</taxon>
        <taxon>Mytilinidiaceae</taxon>
        <taxon>Lophium</taxon>
    </lineage>
</organism>
<keyword evidence="2" id="KW-0378">Hydrolase</keyword>
<name>A0A6A6R6T0_9PEZI</name>
<feature type="region of interest" description="Disordered" evidence="1">
    <location>
        <begin position="1"/>
        <end position="50"/>
    </location>
</feature>
<reference evidence="2" key="1">
    <citation type="journal article" date="2020" name="Stud. Mycol.">
        <title>101 Dothideomycetes genomes: a test case for predicting lifestyles and emergence of pathogens.</title>
        <authorList>
            <person name="Haridas S."/>
            <person name="Albert R."/>
            <person name="Binder M."/>
            <person name="Bloem J."/>
            <person name="Labutti K."/>
            <person name="Salamov A."/>
            <person name="Andreopoulos B."/>
            <person name="Baker S."/>
            <person name="Barry K."/>
            <person name="Bills G."/>
            <person name="Bluhm B."/>
            <person name="Cannon C."/>
            <person name="Castanera R."/>
            <person name="Culley D."/>
            <person name="Daum C."/>
            <person name="Ezra D."/>
            <person name="Gonzalez J."/>
            <person name="Henrissat B."/>
            <person name="Kuo A."/>
            <person name="Liang C."/>
            <person name="Lipzen A."/>
            <person name="Lutzoni F."/>
            <person name="Magnuson J."/>
            <person name="Mondo S."/>
            <person name="Nolan M."/>
            <person name="Ohm R."/>
            <person name="Pangilinan J."/>
            <person name="Park H.-J."/>
            <person name="Ramirez L."/>
            <person name="Alfaro M."/>
            <person name="Sun H."/>
            <person name="Tritt A."/>
            <person name="Yoshinaga Y."/>
            <person name="Zwiers L.-H."/>
            <person name="Turgeon B."/>
            <person name="Goodwin S."/>
            <person name="Spatafora J."/>
            <person name="Crous P."/>
            <person name="Grigoriev I."/>
        </authorList>
    </citation>
    <scope>NUCLEOTIDE SEQUENCE</scope>
    <source>
        <strain evidence="2">CBS 269.34</strain>
    </source>
</reference>
<dbReference type="OrthoDB" id="413653at2759"/>
<keyword evidence="3" id="KW-1185">Reference proteome</keyword>
<keyword evidence="2" id="KW-0547">Nucleotide-binding</keyword>
<dbReference type="PANTHER" id="PTHR38567">
    <property type="entry name" value="DUF4291 DOMAIN-CONTAINING PROTEIN"/>
    <property type="match status" value="1"/>
</dbReference>
<proteinExistence type="predicted"/>
<keyword evidence="2" id="KW-0067">ATP-binding</keyword>
<evidence type="ECO:0000256" key="1">
    <source>
        <dbReference type="SAM" id="MobiDB-lite"/>
    </source>
</evidence>
<dbReference type="Proteomes" id="UP000799750">
    <property type="component" value="Unassembled WGS sequence"/>
</dbReference>
<accession>A0A6A6R6T0</accession>
<dbReference type="GO" id="GO:0004386">
    <property type="term" value="F:helicase activity"/>
    <property type="evidence" value="ECO:0007669"/>
    <property type="project" value="UniProtKB-KW"/>
</dbReference>
<evidence type="ECO:0000313" key="2">
    <source>
        <dbReference type="EMBL" id="KAF2500176.1"/>
    </source>
</evidence>
<protein>
    <submittedName>
        <fullName evidence="2">ATP-dependent RNA helicase DHX8</fullName>
    </submittedName>
</protein>
<dbReference type="PANTHER" id="PTHR38567:SF1">
    <property type="entry name" value="DUF4291 DOMAIN-CONTAINING PROTEIN"/>
    <property type="match status" value="1"/>
</dbReference>
<dbReference type="Pfam" id="PF14124">
    <property type="entry name" value="DUF4291"/>
    <property type="match status" value="1"/>
</dbReference>
<feature type="compositionally biased region" description="Polar residues" evidence="1">
    <location>
        <begin position="1"/>
        <end position="10"/>
    </location>
</feature>
<keyword evidence="2" id="KW-0347">Helicase</keyword>